<gene>
    <name evidence="1" type="ORF">Tco_0875474</name>
</gene>
<dbReference type="Proteomes" id="UP001151760">
    <property type="component" value="Unassembled WGS sequence"/>
</dbReference>
<dbReference type="EMBL" id="BQNB010013503">
    <property type="protein sequence ID" value="GJT16768.1"/>
    <property type="molecule type" value="Genomic_DNA"/>
</dbReference>
<evidence type="ECO:0000313" key="2">
    <source>
        <dbReference type="Proteomes" id="UP001151760"/>
    </source>
</evidence>
<keyword evidence="2" id="KW-1185">Reference proteome</keyword>
<evidence type="ECO:0000313" key="1">
    <source>
        <dbReference type="EMBL" id="GJT16768.1"/>
    </source>
</evidence>
<reference evidence="1" key="2">
    <citation type="submission" date="2022-01" db="EMBL/GenBank/DDBJ databases">
        <authorList>
            <person name="Yamashiro T."/>
            <person name="Shiraishi A."/>
            <person name="Satake H."/>
            <person name="Nakayama K."/>
        </authorList>
    </citation>
    <scope>NUCLEOTIDE SEQUENCE</scope>
</reference>
<name>A0ABQ5BSI5_9ASTR</name>
<comment type="caution">
    <text evidence="1">The sequence shown here is derived from an EMBL/GenBank/DDBJ whole genome shotgun (WGS) entry which is preliminary data.</text>
</comment>
<sequence>MEILSGRSIRATCSPKPAPIPVGDLIGAILRAVSGLSQAMPAATWLKRGIWVPLLTRGGDCPMTAYHVAVLKLQVQVAADMSVRGMRWQEQVVVNDWWQVRGCRTASQSEDDTWQ</sequence>
<organism evidence="1 2">
    <name type="scientific">Tanacetum coccineum</name>
    <dbReference type="NCBI Taxonomy" id="301880"/>
    <lineage>
        <taxon>Eukaryota</taxon>
        <taxon>Viridiplantae</taxon>
        <taxon>Streptophyta</taxon>
        <taxon>Embryophyta</taxon>
        <taxon>Tracheophyta</taxon>
        <taxon>Spermatophyta</taxon>
        <taxon>Magnoliopsida</taxon>
        <taxon>eudicotyledons</taxon>
        <taxon>Gunneridae</taxon>
        <taxon>Pentapetalae</taxon>
        <taxon>asterids</taxon>
        <taxon>campanulids</taxon>
        <taxon>Asterales</taxon>
        <taxon>Asteraceae</taxon>
        <taxon>Asteroideae</taxon>
        <taxon>Anthemideae</taxon>
        <taxon>Anthemidinae</taxon>
        <taxon>Tanacetum</taxon>
    </lineage>
</organism>
<accession>A0ABQ5BSI5</accession>
<proteinExistence type="predicted"/>
<reference evidence="1" key="1">
    <citation type="journal article" date="2022" name="Int. J. Mol. Sci.">
        <title>Draft Genome of Tanacetum Coccineum: Genomic Comparison of Closely Related Tanacetum-Family Plants.</title>
        <authorList>
            <person name="Yamashiro T."/>
            <person name="Shiraishi A."/>
            <person name="Nakayama K."/>
            <person name="Satake H."/>
        </authorList>
    </citation>
    <scope>NUCLEOTIDE SEQUENCE</scope>
</reference>
<protein>
    <submittedName>
        <fullName evidence="1">Uncharacterized protein</fullName>
    </submittedName>
</protein>